<dbReference type="EMBL" id="HBUF01278902">
    <property type="protein sequence ID" value="CAG6686907.1"/>
    <property type="molecule type" value="Transcribed_RNA"/>
</dbReference>
<feature type="compositionally biased region" description="Basic and acidic residues" evidence="5">
    <location>
        <begin position="1906"/>
        <end position="1950"/>
    </location>
</feature>
<dbReference type="GO" id="GO:0008270">
    <property type="term" value="F:zinc ion binding"/>
    <property type="evidence" value="ECO:0007669"/>
    <property type="project" value="UniProtKB-KW"/>
</dbReference>
<feature type="compositionally biased region" description="Pro residues" evidence="5">
    <location>
        <begin position="2543"/>
        <end position="2567"/>
    </location>
</feature>
<feature type="compositionally biased region" description="Low complexity" evidence="5">
    <location>
        <begin position="2474"/>
        <end position="2490"/>
    </location>
</feature>
<evidence type="ECO:0000256" key="1">
    <source>
        <dbReference type="ARBA" id="ARBA00022723"/>
    </source>
</evidence>
<feature type="compositionally biased region" description="Polar residues" evidence="5">
    <location>
        <begin position="2592"/>
        <end position="2607"/>
    </location>
</feature>
<feature type="compositionally biased region" description="Basic and acidic residues" evidence="5">
    <location>
        <begin position="132"/>
        <end position="149"/>
    </location>
</feature>
<feature type="compositionally biased region" description="Basic and acidic residues" evidence="5">
    <location>
        <begin position="1882"/>
        <end position="1899"/>
    </location>
</feature>
<feature type="compositionally biased region" description="Low complexity" evidence="5">
    <location>
        <begin position="2427"/>
        <end position="2439"/>
    </location>
</feature>
<dbReference type="PROSITE" id="PS50016">
    <property type="entry name" value="ZF_PHD_2"/>
    <property type="match status" value="1"/>
</dbReference>
<dbReference type="SUPFAM" id="SSF57903">
    <property type="entry name" value="FYVE/PHD zinc finger"/>
    <property type="match status" value="1"/>
</dbReference>
<dbReference type="SMART" id="SM00249">
    <property type="entry name" value="PHD"/>
    <property type="match status" value="1"/>
</dbReference>
<dbReference type="GO" id="GO:0031213">
    <property type="term" value="C:RSF complex"/>
    <property type="evidence" value="ECO:0007669"/>
    <property type="project" value="InterPro"/>
</dbReference>
<dbReference type="InterPro" id="IPR019786">
    <property type="entry name" value="Zinc_finger_PHD-type_CS"/>
</dbReference>
<feature type="compositionally biased region" description="Gly residues" evidence="5">
    <location>
        <begin position="2057"/>
        <end position="2072"/>
    </location>
</feature>
<feature type="compositionally biased region" description="Acidic residues" evidence="5">
    <location>
        <begin position="2310"/>
        <end position="2331"/>
    </location>
</feature>
<feature type="compositionally biased region" description="Basic and acidic residues" evidence="5">
    <location>
        <begin position="555"/>
        <end position="573"/>
    </location>
</feature>
<feature type="compositionally biased region" description="Low complexity" evidence="5">
    <location>
        <begin position="531"/>
        <end position="552"/>
    </location>
</feature>
<dbReference type="GO" id="GO:0045892">
    <property type="term" value="P:negative regulation of DNA-templated transcription"/>
    <property type="evidence" value="ECO:0007669"/>
    <property type="project" value="TreeGrafter"/>
</dbReference>
<feature type="compositionally biased region" description="Basic and acidic residues" evidence="5">
    <location>
        <begin position="1565"/>
        <end position="1579"/>
    </location>
</feature>
<feature type="region of interest" description="Disordered" evidence="5">
    <location>
        <begin position="1845"/>
        <end position="2820"/>
    </location>
</feature>
<dbReference type="PANTHER" id="PTHR14296:SF16">
    <property type="entry name" value="REMODELING AND SPACING FACTOR 1"/>
    <property type="match status" value="1"/>
</dbReference>
<feature type="compositionally biased region" description="Low complexity" evidence="5">
    <location>
        <begin position="1609"/>
        <end position="1623"/>
    </location>
</feature>
<feature type="compositionally biased region" description="Basic and acidic residues" evidence="5">
    <location>
        <begin position="714"/>
        <end position="728"/>
    </location>
</feature>
<feature type="compositionally biased region" description="Acidic residues" evidence="5">
    <location>
        <begin position="1856"/>
        <end position="1881"/>
    </location>
</feature>
<feature type="compositionally biased region" description="Basic and acidic residues" evidence="5">
    <location>
        <begin position="854"/>
        <end position="867"/>
    </location>
</feature>
<keyword evidence="3" id="KW-0862">Zinc</keyword>
<feature type="compositionally biased region" description="Acidic residues" evidence="5">
    <location>
        <begin position="1624"/>
        <end position="1637"/>
    </location>
</feature>
<sequence>MNTPGVPTSQRTTLSQHVNVTLANFLLRRANRTDPEKKAEVVTDAEKKPKTVTDPEKKAELVTGTEKKTEAVTDPEKKAENDTDTEMKPSVVTETEMCTESEKKAEVSPDNDKDSEVSNVSEKKTNVASTDNKQKEEAEKKSVSTELEQKPTIMSSKTSKEPKKDPEKIFTENSRNIQINADTTPGDSVVEKSEANEKPSDSKKPLLESSSETENQNCIKPTGETSLETNTVHDKSHLKENNQEMKTELPDKAFDKETTEKDLSNINTFKVGEDLKVTPKSKPGSKLDEIFKNKLNSPYQPDNKKRPLSSPEQEGQAKKPHLDLNEDKTPLPSVEKDKVQTPMEVTSSKPVEGPIVSEAIEEPVMLVKGEGNGAENQVGNIRNNDDCIVSEAIEEPVIFFYGEGMGAECETGNSKAEGEGSEDNKKGSNSTTENVEKKAPTVWSIDNICNTPTKPKTSIVNPVSSNDNFSGFFFGPGSLSKAEIQTKVLTSDLSSPSKSSSFGIDNLIQTKAKEPDKYNDVAINLSKHHSSSSSCAISEQSSPSSVVPETPENLSKPKDTDMSPTDLSKEKRTPPSSFKSSDEQKLKSSPLDVANIIGSTNTAPEEKSKISNEFNEPKTNDLTDVKKLDKIPTLAKTEVKDPVQTPQINENISPQNESKQDSLVSSDPKTDVETGLLKENTSDPSAVQSASGLSKKDNKSSPPKKRFGLGQITVEKDVEIAKKSEEPKPISSESSKSPKPINKAKENICEVVSKKPKLDDSKSHSNLEKNEKESKEPDAVLTDPVTSEKEPVPVKSLKEGAENKVETIETKITLTKSSDEFLKKSNNEASTPSSETILVSSISTSDKSGNGQKSVEKDVPLKSEEILVKPVDSNTGELAPKEKKDLEKVILESSKIGEQESSKIITKEIDKKGNVGEPEADKKHHPKELDKEPKQKIEVKKTEVNKDEKTKLVKAKPSQEVKEIGKLERESTEKDKTINEADENKRNTKKESQATESKTKSNLEEENKTTKIPGSKVEEDKNKDLKNEKLDEGINKDENNIKPESKRPEKLTVEKKHSSKEKEKTAVKDNKASEDSSSEVKHENKEKEEKSKYGNNEDKVVDAKKDSSKVPKSDKEDLKKSKDGKNTEKCLKEETLGSPKDCKNKIETTKKELQKEEEKMDKDAKATGSQFTNEDAKNKGESKNLKQDKNTKQKDEVSKSDNEKDPMEPEKVKSEETKPNKAENPIQCKETKDLDSADKEDPEKTKLTNDPKKVVKETDEEKTENKPEISIEKVKGEKTEIKELKTKETKMEVEKVKEEKTNEKSTVVKDEGQPNKMETGEEKPKPIDDKTSTSPVKKQGPDACNDIIAKALASLKPKEKTDEAENKKDKTKTDSKTEQVGAKGDAKKRKVETDLDDKKEDKKKEENKEKETQGAANKRKRKISSQDDKSSGDQSEDSDGDAGGKRAKLRGKKLVKKPIQKQQEEDSGSSSESDREENKTKDESKPTPAKEGEQKSKKQRSRGLLGLDVEDVTTILNEDAGGRPMRQSRRIAQQKMKEDDERKQIEEAMYRSIEDEGKKKKKSSKDKDKSFTRSLKPDDNSTDEEEDKKEKRKKKKKKKDYSASKGFDASKAWGSSSDSSTTGAEEEEPYDHHDDDDDVDILSTIIKSDHEFSPESDVDDADFVPIRRARTAKKDDVTTKEKTLDLDNVACEKCSGVDHPEWILLCDTCDKGWHASCLRPAILLVPEGDWHCPPCEHDKLISRLEASLRHYDQDAKKRQAEVLRRERLAYVGVSLSNVIPRDHDKQKRGGSSGRELGSAASGGGSESDSGSSSEDEGPIYTLRQRRQTTVSYKFSDYDNLIKTAIAEDGVDPLALGDEEVGAEAEYDDDEEEDREEEEEDDPRYAHGGKDKFFMSKKSEDEAEEEEKQKKEVAAKKEEEKEEQKEEAKKIELTEEERRPPLLAKGKEAAKGRKKHRALTKLDSESDNDDEGSDEDFRGSSDDNFEESEESSESEEEFVPVRRSTRNTRASRYDKEFIDDDDSEESDAPRKKKSKRVVWSGSSSDSEGYVKRRKKKGGNGGGGGRKGKGGGGSARKPAPKKKAAVSGSDEDEKPKTKRRVQYGLALDPVEVVPRRTRGRQINYQELLDESEEEEIVINNSLKVKPKPDSEEEEFKAEEDEKEEDEEEDEENSDEEDEDESSSDDDPRNKGAAGLKHIKPTITKGTLPSKPKPRVAVITKTPLKSSTPATKKPGPPIGTGKLLLLNRGVGKSTTTPVGKQVLGAKKPVLGGGKPPLKSALSKPAPVKMVKGKPPAPAGRGNPKTIPSKQSESDEEESETEDDEEESSEEDSDEEDKKPLSKPKPGPRLLLGGARPPRPAIITRPGVPTQPFRPAPPPILFGPRNQRPSTPVVVAGPSSGPTPESVPPSSTMPAGPPSGTMPAGPPPTPNFQGPPGSFTPAGNPSPPGGALGPGPGPGPGPNYHMPPGPGNYPPASGPGNYPPASTSTPPTSSHYQGPSPGPPPPGMQNYRGTSPNNGAGPNPPYPPNSGPPPSTGAFPPTSYPGTRPPGPNYAGGPYPPMHPGGGPPYQGPAGPTGPFMRAMGPVQYMGPGPSSGDSGTESPVGSPGTQSKRKAAGRGRGKSKGGSERPETQDKGGSGQPPGPGSGPPNPQFFNQGVPQFRGRMPMHPGNGKMGPLKNSAPRMPGMYHTSHPMDPSPSGGGPINMPDKPGDSPDPSKAAPCPPQGIRYPDNFSMSSPPRHSFPPPPARGYSPNKNFAPPYQTSPGHPPPSYAYAIPPSPYQNSPNMYADFATEDNSDSNTSGGRYEEEPPAPPPPAEGEFGGLVSYFSSQREDDMDT</sequence>
<dbReference type="InterPro" id="IPR001965">
    <property type="entry name" value="Znf_PHD"/>
</dbReference>
<feature type="compositionally biased region" description="Low complexity" evidence="5">
    <location>
        <begin position="729"/>
        <end position="741"/>
    </location>
</feature>
<dbReference type="PROSITE" id="PS01359">
    <property type="entry name" value="ZF_PHD_1"/>
    <property type="match status" value="1"/>
</dbReference>
<dbReference type="Gene3D" id="2.30.30.1150">
    <property type="match status" value="1"/>
</dbReference>
<protein>
    <submittedName>
        <fullName evidence="7">Remodeling and spacing factor 1</fullName>
    </submittedName>
</protein>
<feature type="compositionally biased region" description="Acidic residues" evidence="5">
    <location>
        <begin position="1964"/>
        <end position="1973"/>
    </location>
</feature>
<feature type="compositionally biased region" description="Basic and acidic residues" evidence="5">
    <location>
        <begin position="189"/>
        <end position="206"/>
    </location>
</feature>
<feature type="compositionally biased region" description="Acidic residues" evidence="5">
    <location>
        <begin position="2125"/>
        <end position="2134"/>
    </location>
</feature>
<dbReference type="CDD" id="cd15543">
    <property type="entry name" value="PHD_RSF1"/>
    <property type="match status" value="1"/>
</dbReference>
<accession>A0A8D8TMQ3</accession>
<feature type="domain" description="PHD-type" evidence="6">
    <location>
        <begin position="1688"/>
        <end position="1738"/>
    </location>
</feature>
<feature type="compositionally biased region" description="Basic and acidic residues" evidence="5">
    <location>
        <begin position="743"/>
        <end position="778"/>
    </location>
</feature>
<name>A0A8D8TMQ3_9HEMI</name>
<evidence type="ECO:0000256" key="5">
    <source>
        <dbReference type="SAM" id="MobiDB-lite"/>
    </source>
</evidence>
<dbReference type="Pfam" id="PF00628">
    <property type="entry name" value="PHD"/>
    <property type="match status" value="1"/>
</dbReference>
<evidence type="ECO:0000256" key="4">
    <source>
        <dbReference type="PROSITE-ProRule" id="PRU00146"/>
    </source>
</evidence>
<feature type="compositionally biased region" description="Basic and acidic residues" evidence="5">
    <location>
        <begin position="100"/>
        <end position="125"/>
    </location>
</feature>
<feature type="compositionally biased region" description="Polar residues" evidence="5">
    <location>
        <begin position="208"/>
        <end position="230"/>
    </location>
</feature>
<feature type="compositionally biased region" description="Basic and acidic residues" evidence="5">
    <location>
        <begin position="2622"/>
        <end position="2631"/>
    </location>
</feature>
<feature type="compositionally biased region" description="Basic and acidic residues" evidence="5">
    <location>
        <begin position="1391"/>
        <end position="1412"/>
    </location>
</feature>
<reference evidence="7" key="1">
    <citation type="submission" date="2021-05" db="EMBL/GenBank/DDBJ databases">
        <authorList>
            <person name="Alioto T."/>
            <person name="Alioto T."/>
            <person name="Gomez Garrido J."/>
        </authorList>
    </citation>
    <scope>NUCLEOTIDE SEQUENCE</scope>
</reference>
<feature type="compositionally biased region" description="Basic and acidic residues" evidence="5">
    <location>
        <begin position="315"/>
        <end position="339"/>
    </location>
</feature>
<feature type="compositionally biased region" description="Acidic residues" evidence="5">
    <location>
        <begin position="1982"/>
        <end position="1997"/>
    </location>
</feature>
<feature type="compositionally biased region" description="Basic and acidic residues" evidence="5">
    <location>
        <begin position="604"/>
        <end position="630"/>
    </location>
</feature>
<feature type="region of interest" description="Disordered" evidence="5">
    <location>
        <begin position="29"/>
        <end position="356"/>
    </location>
</feature>
<feature type="compositionally biased region" description="Basic residues" evidence="5">
    <location>
        <begin position="2608"/>
        <end position="2620"/>
    </location>
</feature>
<feature type="compositionally biased region" description="Polar residues" evidence="5">
    <location>
        <begin position="682"/>
        <end position="692"/>
    </location>
</feature>
<dbReference type="InterPro" id="IPR011011">
    <property type="entry name" value="Znf_FYVE_PHD"/>
</dbReference>
<feature type="region of interest" description="Disordered" evidence="5">
    <location>
        <begin position="816"/>
        <end position="1637"/>
    </location>
</feature>
<proteinExistence type="predicted"/>
<feature type="compositionally biased region" description="Basic and acidic residues" evidence="5">
    <location>
        <begin position="786"/>
        <end position="801"/>
    </location>
</feature>
<feature type="compositionally biased region" description="Basic and acidic residues" evidence="5">
    <location>
        <begin position="1229"/>
        <end position="1331"/>
    </location>
</feature>
<dbReference type="InterPro" id="IPR019787">
    <property type="entry name" value="Znf_PHD-finger"/>
</dbReference>
<keyword evidence="1" id="KW-0479">Metal-binding</keyword>
<feature type="compositionally biased region" description="Acidic residues" evidence="5">
    <location>
        <begin position="2148"/>
        <end position="2182"/>
    </location>
</feature>
<feature type="compositionally biased region" description="Pro residues" evidence="5">
    <location>
        <begin position="2451"/>
        <end position="2473"/>
    </location>
</feature>
<feature type="compositionally biased region" description="Basic and acidic residues" evidence="5">
    <location>
        <begin position="231"/>
        <end position="263"/>
    </location>
</feature>
<feature type="compositionally biased region" description="Basic and acidic residues" evidence="5">
    <location>
        <begin position="31"/>
        <end position="87"/>
    </location>
</feature>
<evidence type="ECO:0000256" key="2">
    <source>
        <dbReference type="ARBA" id="ARBA00022771"/>
    </source>
</evidence>
<feature type="region of interest" description="Disordered" evidence="5">
    <location>
        <begin position="1780"/>
        <end position="1824"/>
    </location>
</feature>
<feature type="compositionally biased region" description="Basic and acidic residues" evidence="5">
    <location>
        <begin position="817"/>
        <end position="826"/>
    </location>
</feature>
<feature type="compositionally biased region" description="Basic and acidic residues" evidence="5">
    <location>
        <begin position="1174"/>
        <end position="1221"/>
    </location>
</feature>
<dbReference type="PANTHER" id="PTHR14296">
    <property type="entry name" value="REMODELING AND SPACING FACTOR 1"/>
    <property type="match status" value="1"/>
</dbReference>
<feature type="compositionally biased region" description="Acidic residues" evidence="5">
    <location>
        <begin position="2016"/>
        <end position="2025"/>
    </location>
</feature>
<feature type="compositionally biased region" description="Polar residues" evidence="5">
    <location>
        <begin position="644"/>
        <end position="667"/>
    </location>
</feature>
<evidence type="ECO:0000259" key="6">
    <source>
        <dbReference type="PROSITE" id="PS50016"/>
    </source>
</evidence>
<organism evidence="7">
    <name type="scientific">Cacopsylla melanoneura</name>
    <dbReference type="NCBI Taxonomy" id="428564"/>
    <lineage>
        <taxon>Eukaryota</taxon>
        <taxon>Metazoa</taxon>
        <taxon>Ecdysozoa</taxon>
        <taxon>Arthropoda</taxon>
        <taxon>Hexapoda</taxon>
        <taxon>Insecta</taxon>
        <taxon>Pterygota</taxon>
        <taxon>Neoptera</taxon>
        <taxon>Paraneoptera</taxon>
        <taxon>Hemiptera</taxon>
        <taxon>Sternorrhyncha</taxon>
        <taxon>Psylloidea</taxon>
        <taxon>Psyllidae</taxon>
        <taxon>Psyllinae</taxon>
        <taxon>Cacopsylla</taxon>
    </lineage>
</organism>
<dbReference type="GO" id="GO:0042393">
    <property type="term" value="F:histone binding"/>
    <property type="evidence" value="ECO:0007669"/>
    <property type="project" value="TreeGrafter"/>
</dbReference>
<feature type="compositionally biased region" description="Pro residues" evidence="5">
    <location>
        <begin position="2518"/>
        <end position="2531"/>
    </location>
</feature>
<feature type="compositionally biased region" description="Polar residues" evidence="5">
    <location>
        <begin position="827"/>
        <end position="853"/>
    </location>
</feature>
<feature type="compositionally biased region" description="Basic residues" evidence="5">
    <location>
        <begin position="1590"/>
        <end position="1599"/>
    </location>
</feature>
<feature type="region of interest" description="Disordered" evidence="5">
    <location>
        <begin position="510"/>
        <end position="801"/>
    </location>
</feature>
<feature type="compositionally biased region" description="Low complexity" evidence="5">
    <location>
        <begin position="2408"/>
        <end position="2419"/>
    </location>
</feature>
<feature type="compositionally biased region" description="Basic residues" evidence="5">
    <location>
        <begin position="1445"/>
        <end position="1459"/>
    </location>
</feature>
<evidence type="ECO:0000256" key="3">
    <source>
        <dbReference type="ARBA" id="ARBA00022833"/>
    </source>
</evidence>
<keyword evidence="2 4" id="KW-0863">Zinc-finger</keyword>
<feature type="compositionally biased region" description="Polar residues" evidence="5">
    <location>
        <begin position="171"/>
        <end position="186"/>
    </location>
</feature>
<dbReference type="InterPro" id="IPR028938">
    <property type="entry name" value="Rsf1-like"/>
</dbReference>
<dbReference type="EMBL" id="HBUF01278900">
    <property type="protein sequence ID" value="CAG6686900.1"/>
    <property type="molecule type" value="Transcribed_RNA"/>
</dbReference>
<feature type="region of interest" description="Disordered" evidence="5">
    <location>
        <begin position="408"/>
        <end position="442"/>
    </location>
</feature>
<feature type="compositionally biased region" description="Pro residues" evidence="5">
    <location>
        <begin position="2368"/>
        <end position="2377"/>
    </location>
</feature>
<feature type="compositionally biased region" description="Basic and acidic residues" evidence="5">
    <location>
        <begin position="416"/>
        <end position="426"/>
    </location>
</feature>
<feature type="compositionally biased region" description="Basic and acidic residues" evidence="5">
    <location>
        <begin position="1356"/>
        <end position="1377"/>
    </location>
</feature>
<feature type="compositionally biased region" description="Basic and acidic residues" evidence="5">
    <location>
        <begin position="1016"/>
        <end position="1165"/>
    </location>
</feature>
<feature type="compositionally biased region" description="Basic and acidic residues" evidence="5">
    <location>
        <begin position="1472"/>
        <end position="1496"/>
    </location>
</feature>
<feature type="compositionally biased region" description="Basic and acidic residues" evidence="5">
    <location>
        <begin position="879"/>
        <end position="1009"/>
    </location>
</feature>
<feature type="compositionally biased region" description="Basic and acidic residues" evidence="5">
    <location>
        <begin position="1535"/>
        <end position="1558"/>
    </location>
</feature>
<feature type="compositionally biased region" description="Pro residues" evidence="5">
    <location>
        <begin position="2638"/>
        <end position="2648"/>
    </location>
</feature>
<feature type="compositionally biased region" description="Basic and acidic residues" evidence="5">
    <location>
        <begin position="158"/>
        <end position="170"/>
    </location>
</feature>
<evidence type="ECO:0000313" key="7">
    <source>
        <dbReference type="EMBL" id="CAG6686907.1"/>
    </source>
</evidence>